<accession>A0A4Y7X8R1</accession>
<evidence type="ECO:0000313" key="3">
    <source>
        <dbReference type="Proteomes" id="UP000297834"/>
    </source>
</evidence>
<dbReference type="OrthoDB" id="7362772at2"/>
<protein>
    <recommendedName>
        <fullName evidence="1">Zinc finger Ogr/Delta-type domain-containing protein</fullName>
    </recommendedName>
</protein>
<gene>
    <name evidence="2" type="ORF">E2B99_13480</name>
</gene>
<dbReference type="InterPro" id="IPR007684">
    <property type="entry name" value="Znf_Ogr/Delta"/>
</dbReference>
<reference evidence="2 3" key="1">
    <citation type="submission" date="2019-03" db="EMBL/GenBank/DDBJ databases">
        <title>Alkanindiges illinoisensis: a potential pathogenic isolated from ascites of a gastric cancer patient with abdominal metastasis.</title>
        <authorList>
            <person name="Hu X."/>
            <person name="Yang B."/>
            <person name="Yan X."/>
            <person name="Lin L."/>
            <person name="Zhao H."/>
            <person name="Zhou F."/>
            <person name="Su B."/>
            <person name="Chen J."/>
            <person name="Rui Y."/>
            <person name="Wang Q."/>
            <person name="Zheng L."/>
        </authorList>
    </citation>
    <scope>NUCLEOTIDE SEQUENCE [LARGE SCALE GENOMIC DNA]</scope>
    <source>
        <strain evidence="2 3">NFYY 23406</strain>
    </source>
</reference>
<sequence length="87" mass="9866">MAQRSKFQCPHCKESMTIRSSREAHPLLRQLWFQCSNYLCGFTCGGNLEITHQISPSACPRPGIQLKTHDEITAQRKAANDELANYT</sequence>
<dbReference type="Pfam" id="PF04606">
    <property type="entry name" value="Ogr_Delta"/>
    <property type="match status" value="1"/>
</dbReference>
<name>A0A4Y7X8R1_9GAMM</name>
<dbReference type="EMBL" id="SNTY01000085">
    <property type="protein sequence ID" value="TEU23327.1"/>
    <property type="molecule type" value="Genomic_DNA"/>
</dbReference>
<organism evidence="2 3">
    <name type="scientific">Alkanindiges illinoisensis</name>
    <dbReference type="NCBI Taxonomy" id="197183"/>
    <lineage>
        <taxon>Bacteria</taxon>
        <taxon>Pseudomonadati</taxon>
        <taxon>Pseudomonadota</taxon>
        <taxon>Gammaproteobacteria</taxon>
        <taxon>Moraxellales</taxon>
        <taxon>Moraxellaceae</taxon>
        <taxon>Alkanindiges</taxon>
    </lineage>
</organism>
<comment type="caution">
    <text evidence="2">The sequence shown here is derived from an EMBL/GenBank/DDBJ whole genome shotgun (WGS) entry which is preliminary data.</text>
</comment>
<dbReference type="Proteomes" id="UP000297834">
    <property type="component" value="Unassembled WGS sequence"/>
</dbReference>
<dbReference type="AlphaFoldDB" id="A0A4Y7X8R1"/>
<evidence type="ECO:0000313" key="2">
    <source>
        <dbReference type="EMBL" id="TEU23327.1"/>
    </source>
</evidence>
<proteinExistence type="predicted"/>
<dbReference type="RefSeq" id="WP_134245720.1">
    <property type="nucleotide sequence ID" value="NZ_SNTY01000085.1"/>
</dbReference>
<evidence type="ECO:0000259" key="1">
    <source>
        <dbReference type="Pfam" id="PF04606"/>
    </source>
</evidence>
<keyword evidence="3" id="KW-1185">Reference proteome</keyword>
<feature type="domain" description="Zinc finger Ogr/Delta-type" evidence="1">
    <location>
        <begin position="9"/>
        <end position="53"/>
    </location>
</feature>